<name>A0A8H6RX06_MYCCL</name>
<dbReference type="OrthoDB" id="3208495at2759"/>
<protein>
    <submittedName>
        <fullName evidence="1">Uncharacterized protein</fullName>
    </submittedName>
</protein>
<dbReference type="EMBL" id="JACAZE010000034">
    <property type="protein sequence ID" value="KAF7288471.1"/>
    <property type="molecule type" value="Genomic_DNA"/>
</dbReference>
<proteinExistence type="predicted"/>
<evidence type="ECO:0000313" key="1">
    <source>
        <dbReference type="EMBL" id="KAF7288471.1"/>
    </source>
</evidence>
<sequence length="183" mass="20143">MNWHNNGNVLKSAGELNALVNDVILDPGFKPSDLAGFTTARAEKAADKEAEAAFPWVKDFEAADVEIQVPSGSKDVPPRIFKVPGLRYRSLVSVIKAAFMDPLAARFHLSPFKLFHRLPKTNEDVSVLSHLYLANLAQNAFITRLGPDFDLHRMLVVDFMHEGPLEMLGATSVAVLSAQTAWC</sequence>
<gene>
    <name evidence="1" type="ORF">HMN09_01389300</name>
</gene>
<dbReference type="Proteomes" id="UP000613580">
    <property type="component" value="Unassembled WGS sequence"/>
</dbReference>
<reference evidence="1" key="1">
    <citation type="submission" date="2020-05" db="EMBL/GenBank/DDBJ databases">
        <title>Mycena genomes resolve the evolution of fungal bioluminescence.</title>
        <authorList>
            <person name="Tsai I.J."/>
        </authorList>
    </citation>
    <scope>NUCLEOTIDE SEQUENCE</scope>
    <source>
        <strain evidence="1">110903Hualien_Pintung</strain>
    </source>
</reference>
<dbReference type="AlphaFoldDB" id="A0A8H6RX06"/>
<comment type="caution">
    <text evidence="1">The sequence shown here is derived from an EMBL/GenBank/DDBJ whole genome shotgun (WGS) entry which is preliminary data.</text>
</comment>
<organism evidence="1 2">
    <name type="scientific">Mycena chlorophos</name>
    <name type="common">Agaric fungus</name>
    <name type="synonym">Agaricus chlorophos</name>
    <dbReference type="NCBI Taxonomy" id="658473"/>
    <lineage>
        <taxon>Eukaryota</taxon>
        <taxon>Fungi</taxon>
        <taxon>Dikarya</taxon>
        <taxon>Basidiomycota</taxon>
        <taxon>Agaricomycotina</taxon>
        <taxon>Agaricomycetes</taxon>
        <taxon>Agaricomycetidae</taxon>
        <taxon>Agaricales</taxon>
        <taxon>Marasmiineae</taxon>
        <taxon>Mycenaceae</taxon>
        <taxon>Mycena</taxon>
    </lineage>
</organism>
<keyword evidence="2" id="KW-1185">Reference proteome</keyword>
<evidence type="ECO:0000313" key="2">
    <source>
        <dbReference type="Proteomes" id="UP000613580"/>
    </source>
</evidence>
<accession>A0A8H6RX06</accession>